<dbReference type="Proteomes" id="UP001151081">
    <property type="component" value="Unassembled WGS sequence"/>
</dbReference>
<evidence type="ECO:0000313" key="3">
    <source>
        <dbReference type="Proteomes" id="UP001151081"/>
    </source>
</evidence>
<evidence type="ECO:0000313" key="2">
    <source>
        <dbReference type="EMBL" id="MDC3986070.1"/>
    </source>
</evidence>
<feature type="transmembrane region" description="Helical" evidence="1">
    <location>
        <begin position="276"/>
        <end position="301"/>
    </location>
</feature>
<proteinExistence type="predicted"/>
<reference evidence="2 3" key="1">
    <citation type="submission" date="2021-04" db="EMBL/GenBank/DDBJ databases">
        <title>Genome analysis of Polyangium sp.</title>
        <authorList>
            <person name="Li Y."/>
            <person name="Wang J."/>
        </authorList>
    </citation>
    <scope>NUCLEOTIDE SEQUENCE [LARGE SCALE GENOMIC DNA]</scope>
    <source>
        <strain evidence="2 3">SDU14</strain>
    </source>
</reference>
<dbReference type="AlphaFoldDB" id="A0A9X3XB45"/>
<keyword evidence="1" id="KW-0812">Transmembrane</keyword>
<comment type="caution">
    <text evidence="2">The sequence shown here is derived from an EMBL/GenBank/DDBJ whole genome shotgun (WGS) entry which is preliminary data.</text>
</comment>
<sequence>MHDAPPAEVLVVAAPSQHGRASRIAERLEERGLRPRRWPEEDDSADPARSFSRAAKTAAAIVLFVDRSFAAGKIGAPEELVPALTKVTDKLLIVAVDRPALAPFVDLRADVLPARGGLEELDEGSAQDVERHVVHEILAEVDASHAPARTDAFDEYRLLFDSTERLVERRRGTTQTFLTVNAGLSAVVAFLIKDLALTGTRLAFVTIPLFLIGMLACRLWKRTILQYEDLVDWRYRQLRRMERRRFVGSYRLFTREWEGLYAPRGKKRFGFSALEATVPATFQALYALGLVFALASLAGLLDHLRP</sequence>
<keyword evidence="3" id="KW-1185">Reference proteome</keyword>
<feature type="transmembrane region" description="Helical" evidence="1">
    <location>
        <begin position="202"/>
        <end position="220"/>
    </location>
</feature>
<gene>
    <name evidence="2" type="ORF">KEG57_36675</name>
</gene>
<organism evidence="2 3">
    <name type="scientific">Polyangium jinanense</name>
    <dbReference type="NCBI Taxonomy" id="2829994"/>
    <lineage>
        <taxon>Bacteria</taxon>
        <taxon>Pseudomonadati</taxon>
        <taxon>Myxococcota</taxon>
        <taxon>Polyangia</taxon>
        <taxon>Polyangiales</taxon>
        <taxon>Polyangiaceae</taxon>
        <taxon>Polyangium</taxon>
    </lineage>
</organism>
<dbReference type="Pfam" id="PF24838">
    <property type="entry name" value="8xMP"/>
    <property type="match status" value="1"/>
</dbReference>
<dbReference type="InterPro" id="IPR056918">
    <property type="entry name" value="8xMP"/>
</dbReference>
<keyword evidence="1" id="KW-1133">Transmembrane helix</keyword>
<dbReference type="RefSeq" id="WP_272459360.1">
    <property type="nucleotide sequence ID" value="NZ_JAGTJJ010000034.1"/>
</dbReference>
<protein>
    <submittedName>
        <fullName evidence="2">Uncharacterized protein</fullName>
    </submittedName>
</protein>
<evidence type="ECO:0000256" key="1">
    <source>
        <dbReference type="SAM" id="Phobius"/>
    </source>
</evidence>
<keyword evidence="1" id="KW-0472">Membrane</keyword>
<dbReference type="EMBL" id="JAGTJJ010000034">
    <property type="protein sequence ID" value="MDC3986070.1"/>
    <property type="molecule type" value="Genomic_DNA"/>
</dbReference>
<name>A0A9X3XB45_9BACT</name>
<accession>A0A9X3XB45</accession>